<name>A0A382RLB8_9ZZZZ</name>
<feature type="non-terminal residue" evidence="2">
    <location>
        <position position="1"/>
    </location>
</feature>
<dbReference type="EMBL" id="UINC01122549">
    <property type="protein sequence ID" value="SVC98426.1"/>
    <property type="molecule type" value="Genomic_DNA"/>
</dbReference>
<reference evidence="2" key="1">
    <citation type="submission" date="2018-05" db="EMBL/GenBank/DDBJ databases">
        <authorList>
            <person name="Lanie J.A."/>
            <person name="Ng W.-L."/>
            <person name="Kazmierczak K.M."/>
            <person name="Andrzejewski T.M."/>
            <person name="Davidsen T.M."/>
            <person name="Wayne K.J."/>
            <person name="Tettelin H."/>
            <person name="Glass J.I."/>
            <person name="Rusch D."/>
            <person name="Podicherti R."/>
            <person name="Tsui H.-C.T."/>
            <person name="Winkler M.E."/>
        </authorList>
    </citation>
    <scope>NUCLEOTIDE SEQUENCE</scope>
</reference>
<dbReference type="InterPro" id="IPR001322">
    <property type="entry name" value="Lamin_tail_dom"/>
</dbReference>
<dbReference type="Gene3D" id="2.60.40.1260">
    <property type="entry name" value="Lamin Tail domain"/>
    <property type="match status" value="1"/>
</dbReference>
<feature type="non-terminal residue" evidence="2">
    <location>
        <position position="65"/>
    </location>
</feature>
<sequence length="65" mass="7155">VIYRLFFLVTFASLTALAKGAVVINEIHHDPDVKTELAEFIELHNTATEPVDLSGWVIGDAVVFT</sequence>
<accession>A0A382RLB8</accession>
<evidence type="ECO:0000313" key="2">
    <source>
        <dbReference type="EMBL" id="SVC98426.1"/>
    </source>
</evidence>
<organism evidence="2">
    <name type="scientific">marine metagenome</name>
    <dbReference type="NCBI Taxonomy" id="408172"/>
    <lineage>
        <taxon>unclassified sequences</taxon>
        <taxon>metagenomes</taxon>
        <taxon>ecological metagenomes</taxon>
    </lineage>
</organism>
<proteinExistence type="predicted"/>
<evidence type="ECO:0000259" key="1">
    <source>
        <dbReference type="Pfam" id="PF00932"/>
    </source>
</evidence>
<dbReference type="AlphaFoldDB" id="A0A382RLB8"/>
<protein>
    <recommendedName>
        <fullName evidence="1">LTD domain-containing protein</fullName>
    </recommendedName>
</protein>
<dbReference type="Pfam" id="PF00932">
    <property type="entry name" value="LTD"/>
    <property type="match status" value="1"/>
</dbReference>
<feature type="domain" description="LTD" evidence="1">
    <location>
        <begin position="18"/>
        <end position="62"/>
    </location>
</feature>
<dbReference type="InterPro" id="IPR036415">
    <property type="entry name" value="Lamin_tail_dom_sf"/>
</dbReference>
<gene>
    <name evidence="2" type="ORF">METZ01_LOCUS351280</name>
</gene>
<dbReference type="SUPFAM" id="SSF74853">
    <property type="entry name" value="Lamin A/C globular tail domain"/>
    <property type="match status" value="1"/>
</dbReference>